<dbReference type="SUPFAM" id="SSF56436">
    <property type="entry name" value="C-type lectin-like"/>
    <property type="match status" value="2"/>
</dbReference>
<dbReference type="EMBL" id="OB662342">
    <property type="protein sequence ID" value="CAD7229887.1"/>
    <property type="molecule type" value="Genomic_DNA"/>
</dbReference>
<protein>
    <submittedName>
        <fullName evidence="2">Uncharacterized protein</fullName>
    </submittedName>
</protein>
<accession>A0A7R8WDX3</accession>
<dbReference type="InterPro" id="IPR050111">
    <property type="entry name" value="C-type_lectin/snaclec_domain"/>
</dbReference>
<dbReference type="InterPro" id="IPR016186">
    <property type="entry name" value="C-type_lectin-like/link_sf"/>
</dbReference>
<dbReference type="CDD" id="cd00037">
    <property type="entry name" value="CLECT"/>
    <property type="match status" value="1"/>
</dbReference>
<sequence length="656" mass="72890">MFQAIAHPRKAAIGVVVQMEMLLLSPSVEGVWGERSAMGLQCEGLHHHVVDGVEHEKVTSSPSKSGPWSVNITEGFLKPRSHKLQFLLRDVRRTDQTKGSSKKVLHLVYYEPSGARRCRVCSTHLTVSTLMMVVFLQGYVIFEQVKEEAFRLLRLLTPRINFGIMKNHRAIDPFEIQKIPLVDDSGRIGSKYTTRARVLLNLLKEHFENVFKNGVNFLRPKHHAPEIIVNIQFNPNIQFDPVVQSNPEIDYKPDAQFNPQLEFKPDVQSNPQIQFEPDIENNPALDVSAEAGADPQVGVSPNFQFDPTAQFTPQAQFNPNLESNPGFGFDASVAASPNNQFSPQFDFSPDLAASNQASAGASSVLCTTPVRDLAFALRAICPCILGRHYRNAQPGITNDDFLCDEASNSANPICSSIHSLRQLLRVMPRSLSSTQRLAVQELQRFVTWVDLIRTNSIVVTCLLEDTGVSIGCLEDEVLSTELGFCYFVGTNPLNWDEAQEACEARNKDLVSIQNLAEENFINDLFSSPVEFWIGAKFNTDANVNKFEWIDGSSMDYTNWNSGENDGGGGIKDFYPAGLNRGGLGTILILYSEEAEADQEKGEVNVVDNETFNWDNGQAFCGALAAGGHLAELRTQEQNDLVTSHLRTNPPNCLERE</sequence>
<evidence type="ECO:0000256" key="1">
    <source>
        <dbReference type="SAM" id="MobiDB-lite"/>
    </source>
</evidence>
<dbReference type="OrthoDB" id="6339681at2759"/>
<gene>
    <name evidence="2" type="ORF">CTOB1V02_LOCUS7752</name>
</gene>
<dbReference type="InterPro" id="IPR016187">
    <property type="entry name" value="CTDL_fold"/>
</dbReference>
<dbReference type="Gene3D" id="3.10.100.10">
    <property type="entry name" value="Mannose-Binding Protein A, subunit A"/>
    <property type="match status" value="1"/>
</dbReference>
<dbReference type="Pfam" id="PF00059">
    <property type="entry name" value="Lectin_C"/>
    <property type="match status" value="1"/>
</dbReference>
<dbReference type="InterPro" id="IPR001304">
    <property type="entry name" value="C-type_lectin-like"/>
</dbReference>
<organism evidence="2">
    <name type="scientific">Cyprideis torosa</name>
    <dbReference type="NCBI Taxonomy" id="163714"/>
    <lineage>
        <taxon>Eukaryota</taxon>
        <taxon>Metazoa</taxon>
        <taxon>Ecdysozoa</taxon>
        <taxon>Arthropoda</taxon>
        <taxon>Crustacea</taxon>
        <taxon>Oligostraca</taxon>
        <taxon>Ostracoda</taxon>
        <taxon>Podocopa</taxon>
        <taxon>Podocopida</taxon>
        <taxon>Cytherocopina</taxon>
        <taxon>Cytheroidea</taxon>
        <taxon>Cytherideidae</taxon>
        <taxon>Cyprideis</taxon>
    </lineage>
</organism>
<name>A0A7R8WDX3_9CRUS</name>
<dbReference type="PROSITE" id="PS50041">
    <property type="entry name" value="C_TYPE_LECTIN_2"/>
    <property type="match status" value="1"/>
</dbReference>
<dbReference type="SMART" id="SM00034">
    <property type="entry name" value="CLECT"/>
    <property type="match status" value="1"/>
</dbReference>
<proteinExistence type="predicted"/>
<dbReference type="AlphaFoldDB" id="A0A7R8WDX3"/>
<feature type="region of interest" description="Disordered" evidence="1">
    <location>
        <begin position="296"/>
        <end position="323"/>
    </location>
</feature>
<evidence type="ECO:0000313" key="2">
    <source>
        <dbReference type="EMBL" id="CAD7229887.1"/>
    </source>
</evidence>
<reference evidence="2" key="1">
    <citation type="submission" date="2020-11" db="EMBL/GenBank/DDBJ databases">
        <authorList>
            <person name="Tran Van P."/>
        </authorList>
    </citation>
    <scope>NUCLEOTIDE SEQUENCE</scope>
</reference>
<feature type="compositionally biased region" description="Polar residues" evidence="1">
    <location>
        <begin position="299"/>
        <end position="323"/>
    </location>
</feature>
<dbReference type="PANTHER" id="PTHR22803">
    <property type="entry name" value="MANNOSE, PHOSPHOLIPASE, LECTIN RECEPTOR RELATED"/>
    <property type="match status" value="1"/>
</dbReference>